<dbReference type="PANTHER" id="PTHR43394">
    <property type="entry name" value="ATP-DEPENDENT PERMEASE MDL1, MITOCHONDRIAL"/>
    <property type="match status" value="1"/>
</dbReference>
<evidence type="ECO:0000259" key="11">
    <source>
        <dbReference type="PROSITE" id="PS50929"/>
    </source>
</evidence>
<dbReference type="PANTHER" id="PTHR43394:SF1">
    <property type="entry name" value="ATP-BINDING CASSETTE SUB-FAMILY B MEMBER 10, MITOCHONDRIAL"/>
    <property type="match status" value="1"/>
</dbReference>
<evidence type="ECO:0000256" key="7">
    <source>
        <dbReference type="ARBA" id="ARBA00022989"/>
    </source>
</evidence>
<evidence type="ECO:0000256" key="1">
    <source>
        <dbReference type="ARBA" id="ARBA00004651"/>
    </source>
</evidence>
<sequence>MLPAKLKEDSLNQIDQSLANIGAANRIGLSAHKSIANKHIATSVLISLINELKTVECKVKPADAVLAHLKPSAAQTFSLVALSDEGDTYLVSAEEDGSVTLRSYFHIDEVVDEFSGTWSELKKELDLCSEVLVIQYTESTPGVAASKSGANSTAGGSHYSSSYVTDHFLNHKRYAWGIIGISVVLALLGVATPLGFQTFADKILPYSAINSLVVVVVLLLLAAVATSVFQCFHDYQESVLFAKYQNGLGKEVFRRLMAMDVPFFDQRKVGDLTKLVDQVQEASNFLVKQMLSSVVAVISLLVVLPILFVYSVQLSLVVLAIGFGMAFTVGVALRPLRNRVKQAYGYDASFQSVLIETLKGMRTIKSLANESHFRHRANTSLEHNLYGGFNVARFSNVVGALVNFQSQLITIAVIFFGAQAVFAQQMTIGQLIAFNMLANNVVNPLVSLVMTAHGWENFRLARRKLAELTPPEPPALQLSGSQVDLEGDIEFRDLWFRYPVSADNPDEDEQAYVLRDVNLTIRQGEIIGIVGGSGSGKSTLANLLMGFYAPTRGKVLINGHDLALVSPDTLRSRISSVQQTSFLFNTSVVENVYLGRLDSGLEDIQQALEESGSQDFVDSLPQKFMTPLSEDGGNLSGGQRQRLAIARALVRNSDILLFDEATSALDNETEDTIKETIYAACQDKTGIIIAHRLNTLSYCDRIVVMQAGTIEAVGTHDELLQSDNSYHRMWQSMLRRDEALTGMGLEGDSEVVHAV</sequence>
<keyword evidence="3" id="KW-1003">Cell membrane</keyword>
<dbReference type="OrthoDB" id="9806127at2"/>
<dbReference type="Pfam" id="PF00664">
    <property type="entry name" value="ABC_membrane"/>
    <property type="match status" value="1"/>
</dbReference>
<dbReference type="FunFam" id="3.40.50.300:FF:000299">
    <property type="entry name" value="ABC transporter ATP-binding protein/permease"/>
    <property type="match status" value="1"/>
</dbReference>
<gene>
    <name evidence="12" type="ORF">E4656_18680</name>
</gene>
<keyword evidence="2" id="KW-0813">Transport</keyword>
<dbReference type="Gene3D" id="3.40.50.300">
    <property type="entry name" value="P-loop containing nucleotide triphosphate hydrolases"/>
    <property type="match status" value="1"/>
</dbReference>
<dbReference type="InterPro" id="IPR036640">
    <property type="entry name" value="ABC1_TM_sf"/>
</dbReference>
<dbReference type="SUPFAM" id="SSF52540">
    <property type="entry name" value="P-loop containing nucleoside triphosphate hydrolases"/>
    <property type="match status" value="1"/>
</dbReference>
<dbReference type="InterPro" id="IPR027417">
    <property type="entry name" value="P-loop_NTPase"/>
</dbReference>
<comment type="subcellular location">
    <subcellularLocation>
        <location evidence="1">Cell membrane</location>
        <topology evidence="1">Multi-pass membrane protein</topology>
    </subcellularLocation>
</comment>
<dbReference type="PROSITE" id="PS50929">
    <property type="entry name" value="ABC_TM1F"/>
    <property type="match status" value="1"/>
</dbReference>
<dbReference type="GO" id="GO:0005524">
    <property type="term" value="F:ATP binding"/>
    <property type="evidence" value="ECO:0007669"/>
    <property type="project" value="UniProtKB-KW"/>
</dbReference>
<organism evidence="12 13">
    <name type="scientific">Natronospirillum operosum</name>
    <dbReference type="NCBI Taxonomy" id="2759953"/>
    <lineage>
        <taxon>Bacteria</taxon>
        <taxon>Pseudomonadati</taxon>
        <taxon>Pseudomonadota</taxon>
        <taxon>Gammaproteobacteria</taxon>
        <taxon>Oceanospirillales</taxon>
        <taxon>Natronospirillaceae</taxon>
        <taxon>Natronospirillum</taxon>
    </lineage>
</organism>
<evidence type="ECO:0000256" key="4">
    <source>
        <dbReference type="ARBA" id="ARBA00022692"/>
    </source>
</evidence>
<name>A0A4Z0W1H3_9GAMM</name>
<dbReference type="PROSITE" id="PS00211">
    <property type="entry name" value="ABC_TRANSPORTER_1"/>
    <property type="match status" value="1"/>
</dbReference>
<keyword evidence="8 9" id="KW-0472">Membrane</keyword>
<keyword evidence="13" id="KW-1185">Reference proteome</keyword>
<feature type="transmembrane region" description="Helical" evidence="9">
    <location>
        <begin position="208"/>
        <end position="229"/>
    </location>
</feature>
<dbReference type="GO" id="GO:0015421">
    <property type="term" value="F:ABC-type oligopeptide transporter activity"/>
    <property type="evidence" value="ECO:0007669"/>
    <property type="project" value="TreeGrafter"/>
</dbReference>
<keyword evidence="6" id="KW-0067">ATP-binding</keyword>
<comment type="caution">
    <text evidence="12">The sequence shown here is derived from an EMBL/GenBank/DDBJ whole genome shotgun (WGS) entry which is preliminary data.</text>
</comment>
<dbReference type="InterPro" id="IPR011527">
    <property type="entry name" value="ABC1_TM_dom"/>
</dbReference>
<feature type="transmembrane region" description="Helical" evidence="9">
    <location>
        <begin position="174"/>
        <end position="196"/>
    </location>
</feature>
<dbReference type="PROSITE" id="PS50893">
    <property type="entry name" value="ABC_TRANSPORTER_2"/>
    <property type="match status" value="1"/>
</dbReference>
<evidence type="ECO:0000256" key="2">
    <source>
        <dbReference type="ARBA" id="ARBA00022448"/>
    </source>
</evidence>
<dbReference type="GO" id="GO:0016887">
    <property type="term" value="F:ATP hydrolysis activity"/>
    <property type="evidence" value="ECO:0007669"/>
    <property type="project" value="InterPro"/>
</dbReference>
<dbReference type="InterPro" id="IPR003593">
    <property type="entry name" value="AAA+_ATPase"/>
</dbReference>
<dbReference type="InterPro" id="IPR039421">
    <property type="entry name" value="Type_1_exporter"/>
</dbReference>
<keyword evidence="7 9" id="KW-1133">Transmembrane helix</keyword>
<evidence type="ECO:0000256" key="5">
    <source>
        <dbReference type="ARBA" id="ARBA00022741"/>
    </source>
</evidence>
<keyword evidence="5" id="KW-0547">Nucleotide-binding</keyword>
<reference evidence="12 13" key="1">
    <citation type="submission" date="2019-04" db="EMBL/GenBank/DDBJ databases">
        <title>Natronospirillum operosus gen. nov., sp. nov., a haloalkaliphilic satellite isolated from decaying biomass of laboratory culture of cyanobacterium Geitlerinema sp. and proposal of Natronospirillaceae fam. nov. and Saccharospirillaceae fam. nov.</title>
        <authorList>
            <person name="Kevbrin V."/>
            <person name="Boltyanskaya Y."/>
            <person name="Koziaeva V."/>
            <person name="Grouzdev D.S."/>
            <person name="Park M."/>
            <person name="Cho J."/>
        </authorList>
    </citation>
    <scope>NUCLEOTIDE SEQUENCE [LARGE SCALE GENOMIC DNA]</scope>
    <source>
        <strain evidence="12 13">G-116</strain>
    </source>
</reference>
<feature type="domain" description="ABC transmembrane type-1" evidence="11">
    <location>
        <begin position="176"/>
        <end position="457"/>
    </location>
</feature>
<dbReference type="AlphaFoldDB" id="A0A4Z0W1H3"/>
<evidence type="ECO:0000259" key="10">
    <source>
        <dbReference type="PROSITE" id="PS50893"/>
    </source>
</evidence>
<dbReference type="GO" id="GO:0005886">
    <property type="term" value="C:plasma membrane"/>
    <property type="evidence" value="ECO:0007669"/>
    <property type="project" value="UniProtKB-SubCell"/>
</dbReference>
<feature type="domain" description="ABC transporter" evidence="10">
    <location>
        <begin position="489"/>
        <end position="732"/>
    </location>
</feature>
<dbReference type="Proteomes" id="UP000297475">
    <property type="component" value="Unassembled WGS sequence"/>
</dbReference>
<dbReference type="EMBL" id="SRMF01000014">
    <property type="protein sequence ID" value="TGG90290.1"/>
    <property type="molecule type" value="Genomic_DNA"/>
</dbReference>
<accession>A0A4Z0W1H3</accession>
<feature type="transmembrane region" description="Helical" evidence="9">
    <location>
        <begin position="290"/>
        <end position="310"/>
    </location>
</feature>
<dbReference type="InterPro" id="IPR003439">
    <property type="entry name" value="ABC_transporter-like_ATP-bd"/>
</dbReference>
<protein>
    <submittedName>
        <fullName evidence="12">Peptidase domain-containing ABC transporter</fullName>
    </submittedName>
</protein>
<dbReference type="SUPFAM" id="SSF90123">
    <property type="entry name" value="ABC transporter transmembrane region"/>
    <property type="match status" value="1"/>
</dbReference>
<evidence type="ECO:0000256" key="8">
    <source>
        <dbReference type="ARBA" id="ARBA00023136"/>
    </source>
</evidence>
<evidence type="ECO:0000256" key="6">
    <source>
        <dbReference type="ARBA" id="ARBA00022840"/>
    </source>
</evidence>
<dbReference type="InterPro" id="IPR017871">
    <property type="entry name" value="ABC_transporter-like_CS"/>
</dbReference>
<evidence type="ECO:0000256" key="3">
    <source>
        <dbReference type="ARBA" id="ARBA00022475"/>
    </source>
</evidence>
<evidence type="ECO:0000313" key="12">
    <source>
        <dbReference type="EMBL" id="TGG90290.1"/>
    </source>
</evidence>
<proteinExistence type="predicted"/>
<dbReference type="Pfam" id="PF00005">
    <property type="entry name" value="ABC_tran"/>
    <property type="match status" value="1"/>
</dbReference>
<feature type="transmembrane region" description="Helical" evidence="9">
    <location>
        <begin position="316"/>
        <end position="333"/>
    </location>
</feature>
<evidence type="ECO:0000256" key="9">
    <source>
        <dbReference type="SAM" id="Phobius"/>
    </source>
</evidence>
<dbReference type="SMART" id="SM00382">
    <property type="entry name" value="AAA"/>
    <property type="match status" value="1"/>
</dbReference>
<keyword evidence="4 9" id="KW-0812">Transmembrane</keyword>
<dbReference type="Gene3D" id="1.20.1560.10">
    <property type="entry name" value="ABC transporter type 1, transmembrane domain"/>
    <property type="match status" value="1"/>
</dbReference>
<evidence type="ECO:0000313" key="13">
    <source>
        <dbReference type="Proteomes" id="UP000297475"/>
    </source>
</evidence>